<dbReference type="InterPro" id="IPR038718">
    <property type="entry name" value="SNF2-like_sf"/>
</dbReference>
<dbReference type="PROSITE" id="PS51192">
    <property type="entry name" value="HELICASE_ATP_BIND_1"/>
    <property type="match status" value="1"/>
</dbReference>
<dbReference type="InterPro" id="IPR000330">
    <property type="entry name" value="SNF2_N"/>
</dbReference>
<dbReference type="InterPro" id="IPR027417">
    <property type="entry name" value="P-loop_NTPase"/>
</dbReference>
<dbReference type="Gene3D" id="3.40.50.300">
    <property type="entry name" value="P-loop containing nucleotide triphosphate hydrolases"/>
    <property type="match status" value="1"/>
</dbReference>
<feature type="domain" description="Helicase ATP-binding" evidence="4">
    <location>
        <begin position="449"/>
        <end position="606"/>
    </location>
</feature>
<dbReference type="GO" id="GO:0005634">
    <property type="term" value="C:nucleus"/>
    <property type="evidence" value="ECO:0007669"/>
    <property type="project" value="TreeGrafter"/>
</dbReference>
<dbReference type="CDD" id="cd18793">
    <property type="entry name" value="SF2_C_SNF"/>
    <property type="match status" value="1"/>
</dbReference>
<dbReference type="SMART" id="SM00487">
    <property type="entry name" value="DEXDc"/>
    <property type="match status" value="1"/>
</dbReference>
<comment type="caution">
    <text evidence="6">The sequence shown here is derived from an EMBL/GenBank/DDBJ whole genome shotgun (WGS) entry which is preliminary data.</text>
</comment>
<keyword evidence="7" id="KW-1185">Reference proteome</keyword>
<keyword evidence="2" id="KW-0378">Hydrolase</keyword>
<evidence type="ECO:0000259" key="5">
    <source>
        <dbReference type="PROSITE" id="PS51194"/>
    </source>
</evidence>
<dbReference type="InterPro" id="IPR050628">
    <property type="entry name" value="SNF2_RAD54_helicase_TF"/>
</dbReference>
<evidence type="ECO:0000256" key="1">
    <source>
        <dbReference type="ARBA" id="ARBA00022741"/>
    </source>
</evidence>
<name>A0A9W8PAR1_9AGAR</name>
<dbReference type="AlphaFoldDB" id="A0A9W8PAR1"/>
<evidence type="ECO:0000313" key="7">
    <source>
        <dbReference type="Proteomes" id="UP001142393"/>
    </source>
</evidence>
<evidence type="ECO:0000259" key="4">
    <source>
        <dbReference type="PROSITE" id="PS51192"/>
    </source>
</evidence>
<dbReference type="GO" id="GO:0008094">
    <property type="term" value="F:ATP-dependent activity, acting on DNA"/>
    <property type="evidence" value="ECO:0007669"/>
    <property type="project" value="TreeGrafter"/>
</dbReference>
<evidence type="ECO:0000256" key="2">
    <source>
        <dbReference type="ARBA" id="ARBA00022801"/>
    </source>
</evidence>
<dbReference type="SMART" id="SM00490">
    <property type="entry name" value="HELICc"/>
    <property type="match status" value="1"/>
</dbReference>
<dbReference type="SUPFAM" id="SSF52540">
    <property type="entry name" value="P-loop containing nucleoside triphosphate hydrolases"/>
    <property type="match status" value="2"/>
</dbReference>
<dbReference type="InterPro" id="IPR049730">
    <property type="entry name" value="SNF2/RAD54-like_C"/>
</dbReference>
<dbReference type="PANTHER" id="PTHR45626">
    <property type="entry name" value="TRANSCRIPTION TERMINATION FACTOR 2-RELATED"/>
    <property type="match status" value="1"/>
</dbReference>
<dbReference type="GO" id="GO:0016787">
    <property type="term" value="F:hydrolase activity"/>
    <property type="evidence" value="ECO:0007669"/>
    <property type="project" value="UniProtKB-KW"/>
</dbReference>
<dbReference type="InterPro" id="IPR014001">
    <property type="entry name" value="Helicase_ATP-bd"/>
</dbReference>
<proteinExistence type="predicted"/>
<dbReference type="PANTHER" id="PTHR45626:SF51">
    <property type="entry name" value="SNF2-RELATED DOMAIN-CONTAINING PROTEIN"/>
    <property type="match status" value="1"/>
</dbReference>
<feature type="domain" description="Helicase C-terminal" evidence="5">
    <location>
        <begin position="1022"/>
        <end position="1175"/>
    </location>
</feature>
<dbReference type="EMBL" id="JANVFU010000001">
    <property type="protein sequence ID" value="KAJ3750387.1"/>
    <property type="molecule type" value="Genomic_DNA"/>
</dbReference>
<evidence type="ECO:0000256" key="3">
    <source>
        <dbReference type="ARBA" id="ARBA00022840"/>
    </source>
</evidence>
<dbReference type="GO" id="GO:0005524">
    <property type="term" value="F:ATP binding"/>
    <property type="evidence" value="ECO:0007669"/>
    <property type="project" value="UniProtKB-KW"/>
</dbReference>
<sequence length="1245" mass="140752">MNASVCPSCCNSCSSRPLLPETSSTESPYRLSNLLQAGHVEIGLTSENAVCSHVHAEDGWHHLSEIILDVRVKTTDKDLLIALQFLIHNWYIVATFRLDNSRSNLPRLVVRIYLIPYDLPGVNGRLSYHTRKLENPQVLGIARRHMSNLLPLIRQDQQSWSFGTASLSTESLSMIHDLPDQGTLPEIYGNLPSPTVELRTSTGSSLVSRLLDFQDSLEDFGLRSILLHYQRESVAAMLEREDQYNLNIPNPLYVPLTTLNGDRFYYQPGTTEILREQSIVSSPPGGILCEELGTGKTVMVLALVLATMKKLSRPEESVTDTRPVLTPLAFRHFPSGEFAAVRERLPRKGRSNAASSKSRIPSLQELLLHQLCCEPDSRVPDTRTSKGAARKERQQYLSEMLDRTIHGSLRRSNIPFYLHFQEDYTLTDFRTTDRGRRDPGPRVMYLSAATLIVVPPNLVSQWDREIHKHCKETPRLLIVRSKADLPSAKILAIDYDIILMTYSRLCDEDRKANIANARTWKVCRCPEIVNSRVPDCQCKPPNISPLLQIRWKRLVIDEGHVSSSVSTRFTPFARLLSVQARWIVSGTPTTNLLGLSLGELDSEKSLGNQMESITTLNQSQPELNAPYSQSDDKLNELSWDDPSMTSARVWNDYQNRLDIGKLINMISQFIGVKFLSDGQVVRACIKDALFTARGPLPGGIDMLIHLMTTMMIRHQISDVEKEISLPKLTQETVLLDLDPLMMLSYNALQAGISINAIDSERTDQDYLFHPSNAEYLQLTVKNMSQMMFWSVDSKLYNVEELAKHTEELLLKVKDGTKHLTEHDITQAQKALKHIRLACQNSLWRQTQMHEDVPYRVSNVPPAILKEWSRLPDHLVHSDRLLRLRHHVLHSPLTGEDALCSLGQEIGKVDLRHREEIEQKKLKQKEKTKQQASLIISTGTNDSKIRTAGMSASSNDLIREMQKASLVRLGSLEDNEGLIIPGTNESSDSFKIKIPPSRSNTNSSLLIQSPVAHARVQNTASSKLNYILEEVQKYSSQEKFLIFSESPLTLSHIYEALTLLQIKSLQFTTQTSTLVREQFVLTFETSNTFRVFLMELKHGARGLNLVSASRVIFCEPVWQADVESQAIKRAHRIGQVRPVSVKTLAIRGTAEEKMLERRQGLNNTSGKVPKLLEEAGMRYFIAHPEFIESSGHPEVATPQVDFPLFHLPRQNESSLQISTSHKRVRLEEPMQLSDTPQAKKRVVHFA</sequence>
<keyword evidence="3" id="KW-0067">ATP-binding</keyword>
<reference evidence="6 7" key="1">
    <citation type="journal article" date="2023" name="Proc. Natl. Acad. Sci. U.S.A.">
        <title>A global phylogenomic analysis of the shiitake genus Lentinula.</title>
        <authorList>
            <person name="Sierra-Patev S."/>
            <person name="Min B."/>
            <person name="Naranjo-Ortiz M."/>
            <person name="Looney B."/>
            <person name="Konkel Z."/>
            <person name="Slot J.C."/>
            <person name="Sakamoto Y."/>
            <person name="Steenwyk J.L."/>
            <person name="Rokas A."/>
            <person name="Carro J."/>
            <person name="Camarero S."/>
            <person name="Ferreira P."/>
            <person name="Molpeceres G."/>
            <person name="Ruiz-Duenas F.J."/>
            <person name="Serrano A."/>
            <person name="Henrissat B."/>
            <person name="Drula E."/>
            <person name="Hughes K.W."/>
            <person name="Mata J.L."/>
            <person name="Ishikawa N.K."/>
            <person name="Vargas-Isla R."/>
            <person name="Ushijima S."/>
            <person name="Smith C.A."/>
            <person name="Donoghue J."/>
            <person name="Ahrendt S."/>
            <person name="Andreopoulos W."/>
            <person name="He G."/>
            <person name="LaButti K."/>
            <person name="Lipzen A."/>
            <person name="Ng V."/>
            <person name="Riley R."/>
            <person name="Sandor L."/>
            <person name="Barry K."/>
            <person name="Martinez A.T."/>
            <person name="Xiao Y."/>
            <person name="Gibbons J.G."/>
            <person name="Terashima K."/>
            <person name="Grigoriev I.V."/>
            <person name="Hibbett D."/>
        </authorList>
    </citation>
    <scope>NUCLEOTIDE SEQUENCE [LARGE SCALE GENOMIC DNA]</scope>
    <source>
        <strain evidence="6 7">TFB7810</strain>
    </source>
</reference>
<gene>
    <name evidence="6" type="ORF">DFH05DRAFT_72745</name>
</gene>
<organism evidence="6 7">
    <name type="scientific">Lentinula detonsa</name>
    <dbReference type="NCBI Taxonomy" id="2804962"/>
    <lineage>
        <taxon>Eukaryota</taxon>
        <taxon>Fungi</taxon>
        <taxon>Dikarya</taxon>
        <taxon>Basidiomycota</taxon>
        <taxon>Agaricomycotina</taxon>
        <taxon>Agaricomycetes</taxon>
        <taxon>Agaricomycetidae</taxon>
        <taxon>Agaricales</taxon>
        <taxon>Marasmiineae</taxon>
        <taxon>Omphalotaceae</taxon>
        <taxon>Lentinula</taxon>
    </lineage>
</organism>
<dbReference type="Pfam" id="PF00271">
    <property type="entry name" value="Helicase_C"/>
    <property type="match status" value="1"/>
</dbReference>
<dbReference type="PROSITE" id="PS51194">
    <property type="entry name" value="HELICASE_CTER"/>
    <property type="match status" value="1"/>
</dbReference>
<dbReference type="GO" id="GO:0006281">
    <property type="term" value="P:DNA repair"/>
    <property type="evidence" value="ECO:0007669"/>
    <property type="project" value="TreeGrafter"/>
</dbReference>
<keyword evidence="1" id="KW-0547">Nucleotide-binding</keyword>
<evidence type="ECO:0000313" key="6">
    <source>
        <dbReference type="EMBL" id="KAJ3750387.1"/>
    </source>
</evidence>
<dbReference type="InterPro" id="IPR001650">
    <property type="entry name" value="Helicase_C-like"/>
</dbReference>
<dbReference type="Pfam" id="PF00176">
    <property type="entry name" value="SNF2-rel_dom"/>
    <property type="match status" value="1"/>
</dbReference>
<dbReference type="Proteomes" id="UP001142393">
    <property type="component" value="Unassembled WGS sequence"/>
</dbReference>
<accession>A0A9W8PAR1</accession>
<protein>
    <submittedName>
        <fullName evidence="6">SNF2 family N-terminal domain-containing protein</fullName>
    </submittedName>
</protein>
<dbReference type="Gene3D" id="3.40.50.10810">
    <property type="entry name" value="Tandem AAA-ATPase domain"/>
    <property type="match status" value="1"/>
</dbReference>